<reference evidence="16 17" key="1">
    <citation type="submission" date="2018-07" db="EMBL/GenBank/DDBJ databases">
        <title>Dyella tabacisoli L4-6T, whole genome shotgun sequence.</title>
        <authorList>
            <person name="Zhou X.-K."/>
            <person name="Li W.-J."/>
            <person name="Duan Y.-Q."/>
        </authorList>
    </citation>
    <scope>NUCLEOTIDE SEQUENCE [LARGE SCALE GENOMIC DNA]</scope>
    <source>
        <strain evidence="16 17">L4-6</strain>
    </source>
</reference>
<keyword evidence="5 13" id="KW-0732">Signal</keyword>
<dbReference type="InterPro" id="IPR000531">
    <property type="entry name" value="Beta-barrel_TonB"/>
</dbReference>
<dbReference type="GO" id="GO:0009279">
    <property type="term" value="C:cell outer membrane"/>
    <property type="evidence" value="ECO:0007669"/>
    <property type="project" value="UniProtKB-SubCell"/>
</dbReference>
<protein>
    <submittedName>
        <fullName evidence="16">Outer membrane receptor protein</fullName>
    </submittedName>
</protein>
<comment type="subcellular location">
    <subcellularLocation>
        <location evidence="1 9">Cell outer membrane</location>
        <topology evidence="1 9">Multi-pass membrane protein</topology>
    </subcellularLocation>
</comment>
<evidence type="ECO:0000256" key="9">
    <source>
        <dbReference type="PROSITE-ProRule" id="PRU01360"/>
    </source>
</evidence>
<evidence type="ECO:0000313" key="17">
    <source>
        <dbReference type="Proteomes" id="UP000253782"/>
    </source>
</evidence>
<dbReference type="Proteomes" id="UP000253782">
    <property type="component" value="Unassembled WGS sequence"/>
</dbReference>
<sequence>MKYSKLAAAIVAAMAFGCAQVFAADVTSGQASTQDTAKSSQDTTTDSSGDTSKNDPKKKAKRLDTVIVSGSLINNAQIQTATPTFTITAKDIEARGFNSVAEVLQNSVFSTGTVPGSQTPGFNQGSQTFSFYGLNPGYTLTLLDGKPITQFGQLYGGVSDFTNIGNIPLSIIDHIDILPGGGSSIYGSQAISGVVNIVTKEHMDGAEVSVRTGNYSHGGGASQRMSLAFGHKFGDLDMLGTLEFDNQSPAWYYQRDLTSAAPRPIIVAAMWDYGVNYSSPTSFQAPPNGCAAISNLFGGTTALVNRSNGSFCGSPKTFSYGTFINKDRSYSGTLKLRYKLNDDVRLYADVLTSWQQQKFTAGIAYNWWGPKDLPGGVIEDANTLHVLSPERFFAPEEVGGNNSNGLVRQNDLMYQGDVGANGKFGESNWNWDAYYLRSGERTTDVSPLHPAAAVDGFFGNILGPVVGVDPSTGYNMYHPNYAAFYSPISTAQYKSFTTNISAKYNTWINNFRGTINNDSLFRLPGGDAGFAWLLESGNQAWYAPVNPMVANGLIWGNTGVSGGGQRDHYASAFELNMPVLSSLTVDLSGRYDRYTVSSGSPNNKFTYKVGLEYRPFSTLLVRGNYATGFIAPDMSSIFLGPSGQFNSVTDYYLCATQGGGQNCSSGYTEGVKINVLPNKKLQPTNSSSFTFGTVWSPIHNLSLSADYLHISINNEIQLQSSDLLMRQESQCRLGQLSPDSAICQGAYGQITRSPFTGQVTNLDLYYVNIANEVTDSVTAEAKYAFNPTRIGTFAVQLDYNGMLKHSYQEYPGSQPINQLTNPLWSTEFKNITTASLSWSWHDTWRSTLYMHRYSPTPNYIAFTYGPSYPGAGSLPPWFLYNLSVGYSPTKDLDFSLMVNNLFNKMPPQDPGYRKSRTFPYFNNYNYNIYGRQIMLQATYRFGGSR</sequence>
<evidence type="ECO:0000256" key="11">
    <source>
        <dbReference type="RuleBase" id="RU003357"/>
    </source>
</evidence>
<keyword evidence="17" id="KW-1185">Reference proteome</keyword>
<evidence type="ECO:0000259" key="15">
    <source>
        <dbReference type="Pfam" id="PF07715"/>
    </source>
</evidence>
<accession>A0A369UMJ0</accession>
<dbReference type="Pfam" id="PF00593">
    <property type="entry name" value="TonB_dep_Rec_b-barrel"/>
    <property type="match status" value="1"/>
</dbReference>
<feature type="domain" description="TonB-dependent receptor-like beta-barrel" evidence="14">
    <location>
        <begin position="402"/>
        <end position="901"/>
    </location>
</feature>
<evidence type="ECO:0000256" key="8">
    <source>
        <dbReference type="ARBA" id="ARBA00023237"/>
    </source>
</evidence>
<dbReference type="PROSITE" id="PS52016">
    <property type="entry name" value="TONB_DEPENDENT_REC_3"/>
    <property type="match status" value="1"/>
</dbReference>
<evidence type="ECO:0000256" key="3">
    <source>
        <dbReference type="ARBA" id="ARBA00022452"/>
    </source>
</evidence>
<dbReference type="InterPro" id="IPR036942">
    <property type="entry name" value="Beta-barrel_TonB_sf"/>
</dbReference>
<proteinExistence type="inferred from homology"/>
<feature type="signal peptide" evidence="13">
    <location>
        <begin position="1"/>
        <end position="23"/>
    </location>
</feature>
<evidence type="ECO:0000256" key="7">
    <source>
        <dbReference type="ARBA" id="ARBA00023136"/>
    </source>
</evidence>
<comment type="similarity">
    <text evidence="9 11">Belongs to the TonB-dependent receptor family.</text>
</comment>
<dbReference type="OrthoDB" id="6276154at2"/>
<dbReference type="PROSITE" id="PS00430">
    <property type="entry name" value="TONB_DEPENDENT_REC_1"/>
    <property type="match status" value="1"/>
</dbReference>
<name>A0A369UMJ0_9GAMM</name>
<dbReference type="Gene3D" id="2.170.130.10">
    <property type="entry name" value="TonB-dependent receptor, plug domain"/>
    <property type="match status" value="1"/>
</dbReference>
<dbReference type="Gene3D" id="2.40.170.20">
    <property type="entry name" value="TonB-dependent receptor, beta-barrel domain"/>
    <property type="match status" value="1"/>
</dbReference>
<keyword evidence="16" id="KW-0675">Receptor</keyword>
<dbReference type="InterPro" id="IPR039426">
    <property type="entry name" value="TonB-dep_rcpt-like"/>
</dbReference>
<feature type="region of interest" description="Disordered" evidence="12">
    <location>
        <begin position="31"/>
        <end position="60"/>
    </location>
</feature>
<dbReference type="PANTHER" id="PTHR47234:SF1">
    <property type="entry name" value="TONB-DEPENDENT RECEPTOR"/>
    <property type="match status" value="1"/>
</dbReference>
<evidence type="ECO:0000256" key="4">
    <source>
        <dbReference type="ARBA" id="ARBA00022692"/>
    </source>
</evidence>
<gene>
    <name evidence="16" type="ORF">DVJ77_09335</name>
</gene>
<evidence type="ECO:0000256" key="2">
    <source>
        <dbReference type="ARBA" id="ARBA00022448"/>
    </source>
</evidence>
<dbReference type="AlphaFoldDB" id="A0A369UMJ0"/>
<evidence type="ECO:0000256" key="1">
    <source>
        <dbReference type="ARBA" id="ARBA00004571"/>
    </source>
</evidence>
<evidence type="ECO:0000256" key="10">
    <source>
        <dbReference type="PROSITE-ProRule" id="PRU10143"/>
    </source>
</evidence>
<feature type="short sequence motif" description="TonB box" evidence="10">
    <location>
        <begin position="65"/>
        <end position="71"/>
    </location>
</feature>
<evidence type="ECO:0000256" key="13">
    <source>
        <dbReference type="SAM" id="SignalP"/>
    </source>
</evidence>
<dbReference type="Pfam" id="PF07715">
    <property type="entry name" value="Plug"/>
    <property type="match status" value="1"/>
</dbReference>
<evidence type="ECO:0000256" key="5">
    <source>
        <dbReference type="ARBA" id="ARBA00022729"/>
    </source>
</evidence>
<dbReference type="InterPro" id="IPR037066">
    <property type="entry name" value="Plug_dom_sf"/>
</dbReference>
<dbReference type="InterPro" id="IPR010916">
    <property type="entry name" value="TonB_box_CS"/>
</dbReference>
<dbReference type="RefSeq" id="WP_114845198.1">
    <property type="nucleotide sequence ID" value="NZ_JBHSPE010000008.1"/>
</dbReference>
<dbReference type="SUPFAM" id="SSF56935">
    <property type="entry name" value="Porins"/>
    <property type="match status" value="1"/>
</dbReference>
<dbReference type="EMBL" id="QQAH01000008">
    <property type="protein sequence ID" value="RDD81982.1"/>
    <property type="molecule type" value="Genomic_DNA"/>
</dbReference>
<dbReference type="InterPro" id="IPR012910">
    <property type="entry name" value="Plug_dom"/>
</dbReference>
<feature type="domain" description="TonB-dependent receptor plug" evidence="15">
    <location>
        <begin position="78"/>
        <end position="194"/>
    </location>
</feature>
<feature type="compositionally biased region" description="Low complexity" evidence="12">
    <location>
        <begin position="32"/>
        <end position="51"/>
    </location>
</feature>
<keyword evidence="7 9" id="KW-0472">Membrane</keyword>
<evidence type="ECO:0000313" key="16">
    <source>
        <dbReference type="EMBL" id="RDD81982.1"/>
    </source>
</evidence>
<keyword evidence="4 9" id="KW-0812">Transmembrane</keyword>
<keyword evidence="2 9" id="KW-0813">Transport</keyword>
<keyword evidence="8 9" id="KW-0998">Cell outer membrane</keyword>
<keyword evidence="6 10" id="KW-0798">TonB box</keyword>
<evidence type="ECO:0000259" key="14">
    <source>
        <dbReference type="Pfam" id="PF00593"/>
    </source>
</evidence>
<evidence type="ECO:0000256" key="6">
    <source>
        <dbReference type="ARBA" id="ARBA00023077"/>
    </source>
</evidence>
<organism evidence="16 17">
    <name type="scientific">Dyella tabacisoli</name>
    <dbReference type="NCBI Taxonomy" id="2282381"/>
    <lineage>
        <taxon>Bacteria</taxon>
        <taxon>Pseudomonadati</taxon>
        <taxon>Pseudomonadota</taxon>
        <taxon>Gammaproteobacteria</taxon>
        <taxon>Lysobacterales</taxon>
        <taxon>Rhodanobacteraceae</taxon>
        <taxon>Dyella</taxon>
    </lineage>
</organism>
<comment type="caution">
    <text evidence="16">The sequence shown here is derived from an EMBL/GenBank/DDBJ whole genome shotgun (WGS) entry which is preliminary data.</text>
</comment>
<keyword evidence="3 9" id="KW-1134">Transmembrane beta strand</keyword>
<dbReference type="PANTHER" id="PTHR47234">
    <property type="match status" value="1"/>
</dbReference>
<evidence type="ECO:0000256" key="12">
    <source>
        <dbReference type="SAM" id="MobiDB-lite"/>
    </source>
</evidence>
<dbReference type="PROSITE" id="PS51257">
    <property type="entry name" value="PROKAR_LIPOPROTEIN"/>
    <property type="match status" value="1"/>
</dbReference>
<feature type="chain" id="PRO_5016794160" evidence="13">
    <location>
        <begin position="24"/>
        <end position="945"/>
    </location>
</feature>